<dbReference type="Proteomes" id="UP001206925">
    <property type="component" value="Unassembled WGS sequence"/>
</dbReference>
<protein>
    <submittedName>
        <fullName evidence="1">Uncharacterized protein</fullName>
    </submittedName>
</protein>
<gene>
    <name evidence="1" type="ORF">M8C21_029822</name>
</gene>
<reference evidence="1" key="1">
    <citation type="submission" date="2022-06" db="EMBL/GenBank/DDBJ databases">
        <title>Uncovering the hologenomic basis of an extraordinary plant invasion.</title>
        <authorList>
            <person name="Bieker V.C."/>
            <person name="Martin M.D."/>
            <person name="Gilbert T."/>
            <person name="Hodgins K."/>
            <person name="Battlay P."/>
            <person name="Petersen B."/>
            <person name="Wilson J."/>
        </authorList>
    </citation>
    <scope>NUCLEOTIDE SEQUENCE</scope>
    <source>
        <strain evidence="1">AA19_3_7</strain>
        <tissue evidence="1">Leaf</tissue>
    </source>
</reference>
<comment type="caution">
    <text evidence="1">The sequence shown here is derived from an EMBL/GenBank/DDBJ whole genome shotgun (WGS) entry which is preliminary data.</text>
</comment>
<dbReference type="EMBL" id="JAMZMK010010096">
    <property type="protein sequence ID" value="KAI7733029.1"/>
    <property type="molecule type" value="Genomic_DNA"/>
</dbReference>
<organism evidence="1 2">
    <name type="scientific">Ambrosia artemisiifolia</name>
    <name type="common">Common ragweed</name>
    <dbReference type="NCBI Taxonomy" id="4212"/>
    <lineage>
        <taxon>Eukaryota</taxon>
        <taxon>Viridiplantae</taxon>
        <taxon>Streptophyta</taxon>
        <taxon>Embryophyta</taxon>
        <taxon>Tracheophyta</taxon>
        <taxon>Spermatophyta</taxon>
        <taxon>Magnoliopsida</taxon>
        <taxon>eudicotyledons</taxon>
        <taxon>Gunneridae</taxon>
        <taxon>Pentapetalae</taxon>
        <taxon>asterids</taxon>
        <taxon>campanulids</taxon>
        <taxon>Asterales</taxon>
        <taxon>Asteraceae</taxon>
        <taxon>Asteroideae</taxon>
        <taxon>Heliantheae alliance</taxon>
        <taxon>Heliantheae</taxon>
        <taxon>Ambrosia</taxon>
    </lineage>
</organism>
<name>A0AAD5G947_AMBAR</name>
<feature type="non-terminal residue" evidence="1">
    <location>
        <position position="1"/>
    </location>
</feature>
<evidence type="ECO:0000313" key="1">
    <source>
        <dbReference type="EMBL" id="KAI7733029.1"/>
    </source>
</evidence>
<proteinExistence type="predicted"/>
<dbReference type="AlphaFoldDB" id="A0AAD5G947"/>
<accession>A0AAD5G947</accession>
<evidence type="ECO:0000313" key="2">
    <source>
        <dbReference type="Proteomes" id="UP001206925"/>
    </source>
</evidence>
<sequence>RLNTPNLTLISRPPTTNLPFQPSPSFYNIHFSGAFQSIHQNGIPFSHLPLSLIRLVQVGNGFTRDVPILIVNQFEKNRQPDLEKVRQASEAIKS</sequence>
<keyword evidence="2" id="KW-1185">Reference proteome</keyword>